<keyword evidence="2" id="KW-1185">Reference proteome</keyword>
<dbReference type="AlphaFoldDB" id="A0A1M4XBT9"/>
<dbReference type="STRING" id="1346286.SAMN05444362_102466"/>
<dbReference type="Gene3D" id="2.60.40.2580">
    <property type="match status" value="1"/>
</dbReference>
<evidence type="ECO:0000313" key="2">
    <source>
        <dbReference type="Proteomes" id="UP000184480"/>
    </source>
</evidence>
<sequence>MATIKLRQNGFEAAVIDEDNLESEQTIKNITILLTDPSSDIITHKYVNAGFSDVDDYRLVTLPVELSELGRKDIYVITNYGNSSLQSLTTISDLKEKTTPAVNKTNNLDPEDGLCMFGKTLDFDFNNDTNSPAIVYAVRTCAKYRITLTFPDNPTLSTNNTFLIANAANYTYIVNNTGNSIPSNAYFNFAAESPLLETSNANEYSNIAYVYEADKAPQMHIYTHPNNSTTAEEFFADLPIPRRNYLYDIEVQVLDGGTRSLSAGSNSKAQFVYNMKVTTYNNEGNVVEPQ</sequence>
<accession>A0A1M4XBT9</accession>
<dbReference type="Proteomes" id="UP000184480">
    <property type="component" value="Unassembled WGS sequence"/>
</dbReference>
<protein>
    <recommendedName>
        <fullName evidence="3">Fimbrillin-A associated anchor protein Mfa1 and Mfa2</fullName>
    </recommendedName>
</protein>
<evidence type="ECO:0008006" key="3">
    <source>
        <dbReference type="Google" id="ProtNLM"/>
    </source>
</evidence>
<organism evidence="1 2">
    <name type="scientific">Dysgonomonas macrotermitis</name>
    <dbReference type="NCBI Taxonomy" id="1346286"/>
    <lineage>
        <taxon>Bacteria</taxon>
        <taxon>Pseudomonadati</taxon>
        <taxon>Bacteroidota</taxon>
        <taxon>Bacteroidia</taxon>
        <taxon>Bacteroidales</taxon>
        <taxon>Dysgonomonadaceae</taxon>
        <taxon>Dysgonomonas</taxon>
    </lineage>
</organism>
<name>A0A1M4XBT9_9BACT</name>
<reference evidence="2" key="1">
    <citation type="submission" date="2016-11" db="EMBL/GenBank/DDBJ databases">
        <authorList>
            <person name="Varghese N."/>
            <person name="Submissions S."/>
        </authorList>
    </citation>
    <scope>NUCLEOTIDE SEQUENCE [LARGE SCALE GENOMIC DNA]</scope>
    <source>
        <strain evidence="2">DSM 27370</strain>
    </source>
</reference>
<dbReference type="EMBL" id="FQUC01000002">
    <property type="protein sequence ID" value="SHE90880.1"/>
    <property type="molecule type" value="Genomic_DNA"/>
</dbReference>
<proteinExistence type="predicted"/>
<evidence type="ECO:0000313" key="1">
    <source>
        <dbReference type="EMBL" id="SHE90880.1"/>
    </source>
</evidence>
<gene>
    <name evidence="1" type="ORF">SAMN05444362_102466</name>
</gene>